<dbReference type="InterPro" id="IPR006195">
    <property type="entry name" value="aa-tRNA-synth_II"/>
</dbReference>
<dbReference type="Gene3D" id="3.30.930.10">
    <property type="entry name" value="Bira Bifunctional Protein, Domain 2"/>
    <property type="match status" value="1"/>
</dbReference>
<protein>
    <recommendedName>
        <fullName evidence="1">proline--tRNA ligase</fullName>
        <ecNumber evidence="1">6.1.1.15</ecNumber>
    </recommendedName>
    <alternativeName>
        <fullName evidence="7">Prolyl-tRNA synthetase</fullName>
    </alternativeName>
</protein>
<dbReference type="InterPro" id="IPR045864">
    <property type="entry name" value="aa-tRNA-synth_II/BPL/LPL"/>
</dbReference>
<dbReference type="GO" id="GO:0006433">
    <property type="term" value="P:prolyl-tRNA aminoacylation"/>
    <property type="evidence" value="ECO:0007669"/>
    <property type="project" value="InterPro"/>
</dbReference>
<dbReference type="GO" id="GO:0004827">
    <property type="term" value="F:proline-tRNA ligase activity"/>
    <property type="evidence" value="ECO:0007669"/>
    <property type="project" value="UniProtKB-EC"/>
</dbReference>
<keyword evidence="6" id="KW-0030">Aminoacyl-tRNA synthetase</keyword>
<evidence type="ECO:0000256" key="8">
    <source>
        <dbReference type="ARBA" id="ARBA00047671"/>
    </source>
</evidence>
<dbReference type="InterPro" id="IPR050062">
    <property type="entry name" value="Pro-tRNA_synthetase"/>
</dbReference>
<keyword evidence="3" id="KW-0547">Nucleotide-binding</keyword>
<evidence type="ECO:0000256" key="5">
    <source>
        <dbReference type="ARBA" id="ARBA00022917"/>
    </source>
</evidence>
<dbReference type="PANTHER" id="PTHR42753">
    <property type="entry name" value="MITOCHONDRIAL RIBOSOME PROTEIN L39/PROLYL-TRNA LIGASE FAMILY MEMBER"/>
    <property type="match status" value="1"/>
</dbReference>
<evidence type="ECO:0000256" key="6">
    <source>
        <dbReference type="ARBA" id="ARBA00023146"/>
    </source>
</evidence>
<dbReference type="InterPro" id="IPR002314">
    <property type="entry name" value="aa-tRNA-synt_IIb"/>
</dbReference>
<comment type="caution">
    <text evidence="10">The sequence shown here is derived from an EMBL/GenBank/DDBJ whole genome shotgun (WGS) entry which is preliminary data.</text>
</comment>
<feature type="non-terminal residue" evidence="10">
    <location>
        <position position="1"/>
    </location>
</feature>
<dbReference type="PANTHER" id="PTHR42753:SF2">
    <property type="entry name" value="PROLINE--TRNA LIGASE"/>
    <property type="match status" value="1"/>
</dbReference>
<name>X1ELB3_9ZZZZ</name>
<organism evidence="10">
    <name type="scientific">marine sediment metagenome</name>
    <dbReference type="NCBI Taxonomy" id="412755"/>
    <lineage>
        <taxon>unclassified sequences</taxon>
        <taxon>metagenomes</taxon>
        <taxon>ecological metagenomes</taxon>
    </lineage>
</organism>
<feature type="domain" description="Aminoacyl-transfer RNA synthetases class-II family profile" evidence="9">
    <location>
        <begin position="1"/>
        <end position="194"/>
    </location>
</feature>
<evidence type="ECO:0000256" key="1">
    <source>
        <dbReference type="ARBA" id="ARBA00012831"/>
    </source>
</evidence>
<evidence type="ECO:0000313" key="10">
    <source>
        <dbReference type="EMBL" id="GAH09438.1"/>
    </source>
</evidence>
<dbReference type="Pfam" id="PF00587">
    <property type="entry name" value="tRNA-synt_2b"/>
    <property type="match status" value="1"/>
</dbReference>
<dbReference type="GO" id="GO:0005524">
    <property type="term" value="F:ATP binding"/>
    <property type="evidence" value="ECO:0007669"/>
    <property type="project" value="UniProtKB-KW"/>
</dbReference>
<accession>X1ELB3</accession>
<keyword evidence="2" id="KW-0436">Ligase</keyword>
<evidence type="ECO:0000259" key="9">
    <source>
        <dbReference type="PROSITE" id="PS50862"/>
    </source>
</evidence>
<dbReference type="EMBL" id="BART01032296">
    <property type="protein sequence ID" value="GAH09438.1"/>
    <property type="molecule type" value="Genomic_DNA"/>
</dbReference>
<sequence>RGDSISQLASGVYSFLPLGDKTQKRIGGIIRGEMNSIGCQEVFLPSLQPKELWQKTGRWGNMDPPLFKIKDRHKKEFALGSTHEEVITDLVKDRVQSYKDLPLALYQIQTKFRNEMRFTSGLLRTREFIMKDLYSFHTDKEDLEKFFNKVLQAYDKIYKRCGLKTIKSEASGGVFTKENYANIPYNFLVQGSSF</sequence>
<dbReference type="GO" id="GO:0005829">
    <property type="term" value="C:cytosol"/>
    <property type="evidence" value="ECO:0007669"/>
    <property type="project" value="TreeGrafter"/>
</dbReference>
<evidence type="ECO:0000256" key="4">
    <source>
        <dbReference type="ARBA" id="ARBA00022840"/>
    </source>
</evidence>
<dbReference type="PRINTS" id="PR01046">
    <property type="entry name" value="TRNASYNTHPRO"/>
</dbReference>
<evidence type="ECO:0000256" key="7">
    <source>
        <dbReference type="ARBA" id="ARBA00029731"/>
    </source>
</evidence>
<reference evidence="10" key="1">
    <citation type="journal article" date="2014" name="Front. Microbiol.">
        <title>High frequency of phylogenetically diverse reductive dehalogenase-homologous genes in deep subseafloor sedimentary metagenomes.</title>
        <authorList>
            <person name="Kawai M."/>
            <person name="Futagami T."/>
            <person name="Toyoda A."/>
            <person name="Takaki Y."/>
            <person name="Nishi S."/>
            <person name="Hori S."/>
            <person name="Arai W."/>
            <person name="Tsubouchi T."/>
            <person name="Morono Y."/>
            <person name="Uchiyama I."/>
            <person name="Ito T."/>
            <person name="Fujiyama A."/>
            <person name="Inagaki F."/>
            <person name="Takami H."/>
        </authorList>
    </citation>
    <scope>NUCLEOTIDE SEQUENCE</scope>
    <source>
        <strain evidence="10">Expedition CK06-06</strain>
    </source>
</reference>
<dbReference type="InterPro" id="IPR002316">
    <property type="entry name" value="Pro-tRNA-ligase_IIa"/>
</dbReference>
<dbReference type="AlphaFoldDB" id="X1ELB3"/>
<keyword evidence="5" id="KW-0648">Protein biosynthesis</keyword>
<evidence type="ECO:0000256" key="3">
    <source>
        <dbReference type="ARBA" id="ARBA00022741"/>
    </source>
</evidence>
<evidence type="ECO:0000256" key="2">
    <source>
        <dbReference type="ARBA" id="ARBA00022598"/>
    </source>
</evidence>
<dbReference type="PROSITE" id="PS50862">
    <property type="entry name" value="AA_TRNA_LIGASE_II"/>
    <property type="match status" value="1"/>
</dbReference>
<dbReference type="SUPFAM" id="SSF55681">
    <property type="entry name" value="Class II aaRS and biotin synthetases"/>
    <property type="match status" value="1"/>
</dbReference>
<comment type="catalytic activity">
    <reaction evidence="8">
        <text>tRNA(Pro) + L-proline + ATP = L-prolyl-tRNA(Pro) + AMP + diphosphate</text>
        <dbReference type="Rhea" id="RHEA:14305"/>
        <dbReference type="Rhea" id="RHEA-COMP:9700"/>
        <dbReference type="Rhea" id="RHEA-COMP:9702"/>
        <dbReference type="ChEBI" id="CHEBI:30616"/>
        <dbReference type="ChEBI" id="CHEBI:33019"/>
        <dbReference type="ChEBI" id="CHEBI:60039"/>
        <dbReference type="ChEBI" id="CHEBI:78442"/>
        <dbReference type="ChEBI" id="CHEBI:78532"/>
        <dbReference type="ChEBI" id="CHEBI:456215"/>
        <dbReference type="EC" id="6.1.1.15"/>
    </reaction>
</comment>
<gene>
    <name evidence="10" type="ORF">S01H4_55861</name>
</gene>
<dbReference type="EC" id="6.1.1.15" evidence="1"/>
<proteinExistence type="predicted"/>
<keyword evidence="4" id="KW-0067">ATP-binding</keyword>